<gene>
    <name evidence="2" type="ORF">RSOL_269720</name>
</gene>
<dbReference type="AlphaFoldDB" id="A0A0A1UI79"/>
<dbReference type="Proteomes" id="UP000030108">
    <property type="component" value="Unassembled WGS sequence"/>
</dbReference>
<reference evidence="3" key="1">
    <citation type="journal article" date="2014" name="Genome Announc.">
        <title>Draft genome sequence of the plant-pathogenic soil fungus Rhizoctonia solani anastomosis group 3 strain Rhs1AP.</title>
        <authorList>
            <person name="Cubeta M.A."/>
            <person name="Thomas E."/>
            <person name="Dean R.A."/>
            <person name="Jabaji S."/>
            <person name="Neate S.M."/>
            <person name="Tavantzis S."/>
            <person name="Toda T."/>
            <person name="Vilgalys R."/>
            <person name="Bharathan N."/>
            <person name="Fedorova-Abrams N."/>
            <person name="Pakala S.B."/>
            <person name="Pakala S.M."/>
            <person name="Zafar N."/>
            <person name="Joardar V."/>
            <person name="Losada L."/>
            <person name="Nierman W.C."/>
        </authorList>
    </citation>
    <scope>NUCLEOTIDE SEQUENCE [LARGE SCALE GENOMIC DNA]</scope>
    <source>
        <strain evidence="3">AG-3</strain>
    </source>
</reference>
<dbReference type="OrthoDB" id="445357at2759"/>
<dbReference type="EMBL" id="JATN01000321">
    <property type="protein sequence ID" value="EUC58637.1"/>
    <property type="molecule type" value="Genomic_DNA"/>
</dbReference>
<evidence type="ECO:0000313" key="3">
    <source>
        <dbReference type="Proteomes" id="UP000030108"/>
    </source>
</evidence>
<feature type="non-terminal residue" evidence="2">
    <location>
        <position position="116"/>
    </location>
</feature>
<organism evidence="2 3">
    <name type="scientific">Rhizoctonia solani AG-3 Rhs1AP</name>
    <dbReference type="NCBI Taxonomy" id="1086054"/>
    <lineage>
        <taxon>Eukaryota</taxon>
        <taxon>Fungi</taxon>
        <taxon>Dikarya</taxon>
        <taxon>Basidiomycota</taxon>
        <taxon>Agaricomycotina</taxon>
        <taxon>Agaricomycetes</taxon>
        <taxon>Cantharellales</taxon>
        <taxon>Ceratobasidiaceae</taxon>
        <taxon>Rhizoctonia</taxon>
    </lineage>
</organism>
<evidence type="ECO:0000256" key="1">
    <source>
        <dbReference type="SAM" id="MobiDB-lite"/>
    </source>
</evidence>
<feature type="compositionally biased region" description="Basic and acidic residues" evidence="1">
    <location>
        <begin position="68"/>
        <end position="90"/>
    </location>
</feature>
<comment type="caution">
    <text evidence="2">The sequence shown here is derived from an EMBL/GenBank/DDBJ whole genome shotgun (WGS) entry which is preliminary data.</text>
</comment>
<sequence length="116" mass="12064">MEAKLKAPKAADLKEILTKSSTPITSKANKADLIAKIMATPDALKLAGGYPTAAAVELPAEAPARPVNDVDGRFDWDGTSEKPEAGKSSEAKPAAESVPATATEPYSLDYDQIGAH</sequence>
<feature type="region of interest" description="Disordered" evidence="1">
    <location>
        <begin position="61"/>
        <end position="116"/>
    </location>
</feature>
<proteinExistence type="predicted"/>
<protein>
    <recommendedName>
        <fullName evidence="4">HeH/LEM domain-containing protein</fullName>
    </recommendedName>
</protein>
<evidence type="ECO:0000313" key="2">
    <source>
        <dbReference type="EMBL" id="EUC58637.1"/>
    </source>
</evidence>
<evidence type="ECO:0008006" key="4">
    <source>
        <dbReference type="Google" id="ProtNLM"/>
    </source>
</evidence>
<name>A0A0A1UI79_9AGAM</name>
<accession>A0A0A1UI79</accession>